<gene>
    <name evidence="1" type="ORF">SAMN05216258_105110</name>
</gene>
<protein>
    <submittedName>
        <fullName evidence="1">Uncharacterized protein</fullName>
    </submittedName>
</protein>
<evidence type="ECO:0000313" key="1">
    <source>
        <dbReference type="EMBL" id="SFI21631.1"/>
    </source>
</evidence>
<dbReference type="RefSeq" id="WP_281244860.1">
    <property type="nucleotide sequence ID" value="NZ_FOQH01000005.1"/>
</dbReference>
<evidence type="ECO:0000313" key="2">
    <source>
        <dbReference type="Proteomes" id="UP000199377"/>
    </source>
</evidence>
<accession>A0A1I3GEN8</accession>
<dbReference type="STRING" id="1114924.SAMN05216258_105110"/>
<dbReference type="EMBL" id="FOQH01000005">
    <property type="protein sequence ID" value="SFI21631.1"/>
    <property type="molecule type" value="Genomic_DNA"/>
</dbReference>
<organism evidence="1 2">
    <name type="scientific">Albimonas pacifica</name>
    <dbReference type="NCBI Taxonomy" id="1114924"/>
    <lineage>
        <taxon>Bacteria</taxon>
        <taxon>Pseudomonadati</taxon>
        <taxon>Pseudomonadota</taxon>
        <taxon>Alphaproteobacteria</taxon>
        <taxon>Rhodobacterales</taxon>
        <taxon>Paracoccaceae</taxon>
        <taxon>Albimonas</taxon>
    </lineage>
</organism>
<name>A0A1I3GEN8_9RHOB</name>
<dbReference type="AlphaFoldDB" id="A0A1I3GEN8"/>
<sequence>MSVVFRYLLYLVLLAAAGFAVYAAFAELPAPVREISRPAPPPNG</sequence>
<dbReference type="Proteomes" id="UP000199377">
    <property type="component" value="Unassembled WGS sequence"/>
</dbReference>
<reference evidence="1 2" key="1">
    <citation type="submission" date="2016-10" db="EMBL/GenBank/DDBJ databases">
        <authorList>
            <person name="de Groot N.N."/>
        </authorList>
    </citation>
    <scope>NUCLEOTIDE SEQUENCE [LARGE SCALE GENOMIC DNA]</scope>
    <source>
        <strain evidence="1 2">CGMCC 1.11030</strain>
    </source>
</reference>
<keyword evidence="2" id="KW-1185">Reference proteome</keyword>
<proteinExistence type="predicted"/>